<gene>
    <name evidence="2" type="ORF">M430DRAFT_111002</name>
</gene>
<reference evidence="2 3" key="1">
    <citation type="journal article" date="2018" name="New Phytol.">
        <title>Comparative genomics and transcriptomics depict ericoid mycorrhizal fungi as versatile saprotrophs and plant mutualists.</title>
        <authorList>
            <person name="Martino E."/>
            <person name="Morin E."/>
            <person name="Grelet G.A."/>
            <person name="Kuo A."/>
            <person name="Kohler A."/>
            <person name="Daghino S."/>
            <person name="Barry K.W."/>
            <person name="Cichocki N."/>
            <person name="Clum A."/>
            <person name="Dockter R.B."/>
            <person name="Hainaut M."/>
            <person name="Kuo R.C."/>
            <person name="LaButti K."/>
            <person name="Lindahl B.D."/>
            <person name="Lindquist E.A."/>
            <person name="Lipzen A."/>
            <person name="Khouja H.R."/>
            <person name="Magnuson J."/>
            <person name="Murat C."/>
            <person name="Ohm R.A."/>
            <person name="Singer S.W."/>
            <person name="Spatafora J.W."/>
            <person name="Wang M."/>
            <person name="Veneault-Fourrey C."/>
            <person name="Henrissat B."/>
            <person name="Grigoriev I.V."/>
            <person name="Martin F.M."/>
            <person name="Perotto S."/>
        </authorList>
    </citation>
    <scope>NUCLEOTIDE SEQUENCE [LARGE SCALE GENOMIC DNA]</scope>
    <source>
        <strain evidence="2 3">ATCC 22711</strain>
    </source>
</reference>
<dbReference type="RefSeq" id="XP_024716478.1">
    <property type="nucleotide sequence ID" value="XM_024861404.1"/>
</dbReference>
<dbReference type="STRING" id="857342.A0A2T3AP93"/>
<dbReference type="GeneID" id="36569485"/>
<dbReference type="Proteomes" id="UP000241818">
    <property type="component" value="Unassembled WGS sequence"/>
</dbReference>
<dbReference type="InterPro" id="IPR006683">
    <property type="entry name" value="Thioestr_dom"/>
</dbReference>
<dbReference type="EMBL" id="KZ679020">
    <property type="protein sequence ID" value="PSS06748.1"/>
    <property type="molecule type" value="Genomic_DNA"/>
</dbReference>
<keyword evidence="3" id="KW-1185">Reference proteome</keyword>
<sequence>MNNIVPGHNQPIEDPVAHFKAIPWCAKLLTDRSVIDIQIPDRTPLASSESALVRQTLNTMETVRACIVFLRYIKPTKESLAAGETKEKPFLELVTLLDLGKGVNGFAGTAHGGFFGVVLDEVMGSAVKAQSGVFPPSPQQDVHSDVIDETDHVGYTVYLNVKFKKPLYTPQVVAVRGRVHKREGKKIFVKGRFEDKDGEAISEADGMWVMTDKESASTDIKVSKL</sequence>
<proteinExistence type="predicted"/>
<evidence type="ECO:0000313" key="3">
    <source>
        <dbReference type="Proteomes" id="UP000241818"/>
    </source>
</evidence>
<accession>A0A2T3AP93</accession>
<evidence type="ECO:0000259" key="1">
    <source>
        <dbReference type="Pfam" id="PF03061"/>
    </source>
</evidence>
<dbReference type="Gene3D" id="3.10.129.10">
    <property type="entry name" value="Hotdog Thioesterase"/>
    <property type="match status" value="1"/>
</dbReference>
<evidence type="ECO:0000313" key="2">
    <source>
        <dbReference type="EMBL" id="PSS06748.1"/>
    </source>
</evidence>
<dbReference type="SUPFAM" id="SSF54637">
    <property type="entry name" value="Thioesterase/thiol ester dehydrase-isomerase"/>
    <property type="match status" value="1"/>
</dbReference>
<feature type="domain" description="Thioesterase" evidence="1">
    <location>
        <begin position="108"/>
        <end position="199"/>
    </location>
</feature>
<dbReference type="PANTHER" id="PTHR47260">
    <property type="entry name" value="UPF0644 PROTEIN PB2B4.06"/>
    <property type="match status" value="1"/>
</dbReference>
<dbReference type="InterPro" id="IPR029069">
    <property type="entry name" value="HotDog_dom_sf"/>
</dbReference>
<dbReference type="InParanoid" id="A0A2T3AP93"/>
<name>A0A2T3AP93_AMORE</name>
<dbReference type="OrthoDB" id="506431at2759"/>
<dbReference type="AlphaFoldDB" id="A0A2T3AP93"/>
<dbReference type="InterPro" id="IPR052061">
    <property type="entry name" value="PTE-AB_protein"/>
</dbReference>
<dbReference type="Pfam" id="PF03061">
    <property type="entry name" value="4HBT"/>
    <property type="match status" value="1"/>
</dbReference>
<dbReference type="PANTHER" id="PTHR47260:SF3">
    <property type="entry name" value="THIOESTERASE FAMILY PROTEIN (AFU_ORTHOLOGUE AFUA_7G03960)"/>
    <property type="match status" value="1"/>
</dbReference>
<protein>
    <recommendedName>
        <fullName evidence="1">Thioesterase domain-containing protein</fullName>
    </recommendedName>
</protein>
<dbReference type="CDD" id="cd03443">
    <property type="entry name" value="PaaI_thioesterase"/>
    <property type="match status" value="1"/>
</dbReference>
<organism evidence="2 3">
    <name type="scientific">Amorphotheca resinae ATCC 22711</name>
    <dbReference type="NCBI Taxonomy" id="857342"/>
    <lineage>
        <taxon>Eukaryota</taxon>
        <taxon>Fungi</taxon>
        <taxon>Dikarya</taxon>
        <taxon>Ascomycota</taxon>
        <taxon>Pezizomycotina</taxon>
        <taxon>Leotiomycetes</taxon>
        <taxon>Helotiales</taxon>
        <taxon>Amorphothecaceae</taxon>
        <taxon>Amorphotheca</taxon>
    </lineage>
</organism>